<sequence length="245" mass="27018">MKRILLPIFLVVFTGCAELAQIAKEIDTNRPLTQTEVISGLKQALTIGADSAASELSATNGYYLDQLVKITLPPEASVVTENISKLPGGEKLVEDVILRINRSAEDAAKEAAPVFARAVTGMTIQDGFNILRGEKDAATQYLKSQTYRELYNLYQPKIKKSLDKEIVGNLSTNESWNTLTGQWNRVAGSIVGKMANLETVDTDLDKYLTEKALDGLFLKLALEEEKIREDPKARVTALLKRVFGQ</sequence>
<reference evidence="2 3" key="1">
    <citation type="submission" date="2018-07" db="EMBL/GenBank/DDBJ databases">
        <title>Freshwater and sediment microbial communities from various areas in North America, analyzing microbe dynamics in response to fracking.</title>
        <authorList>
            <person name="Lamendella R."/>
        </authorList>
    </citation>
    <scope>NUCLEOTIDE SEQUENCE [LARGE SCALE GENOMIC DNA]</scope>
    <source>
        <strain evidence="2 3">160A</strain>
    </source>
</reference>
<gene>
    <name evidence="2" type="ORF">DFO77_103196</name>
</gene>
<evidence type="ECO:0000313" key="3">
    <source>
        <dbReference type="Proteomes" id="UP000252733"/>
    </source>
</evidence>
<name>A0A368VGC3_9BACT</name>
<dbReference type="Pfam" id="PF13852">
    <property type="entry name" value="DUF4197"/>
    <property type="match status" value="1"/>
</dbReference>
<evidence type="ECO:0000256" key="1">
    <source>
        <dbReference type="SAM" id="SignalP"/>
    </source>
</evidence>
<evidence type="ECO:0000313" key="2">
    <source>
        <dbReference type="EMBL" id="RCW38724.1"/>
    </source>
</evidence>
<organism evidence="2 3">
    <name type="scientific">Marinilabilia salmonicolor</name>
    <dbReference type="NCBI Taxonomy" id="989"/>
    <lineage>
        <taxon>Bacteria</taxon>
        <taxon>Pseudomonadati</taxon>
        <taxon>Bacteroidota</taxon>
        <taxon>Bacteroidia</taxon>
        <taxon>Marinilabiliales</taxon>
        <taxon>Marinilabiliaceae</taxon>
        <taxon>Marinilabilia</taxon>
    </lineage>
</organism>
<dbReference type="InterPro" id="IPR025245">
    <property type="entry name" value="DUF4197"/>
</dbReference>
<dbReference type="Proteomes" id="UP000252733">
    <property type="component" value="Unassembled WGS sequence"/>
</dbReference>
<dbReference type="RefSeq" id="WP_114436462.1">
    <property type="nucleotide sequence ID" value="NZ_QPIZ01000003.1"/>
</dbReference>
<dbReference type="EMBL" id="QPIZ01000003">
    <property type="protein sequence ID" value="RCW38724.1"/>
    <property type="molecule type" value="Genomic_DNA"/>
</dbReference>
<proteinExistence type="predicted"/>
<comment type="caution">
    <text evidence="2">The sequence shown here is derived from an EMBL/GenBank/DDBJ whole genome shotgun (WGS) entry which is preliminary data.</text>
</comment>
<feature type="chain" id="PRO_5016680118" evidence="1">
    <location>
        <begin position="20"/>
        <end position="245"/>
    </location>
</feature>
<protein>
    <submittedName>
        <fullName evidence="2">Uncharacterized protein DUF4197</fullName>
    </submittedName>
</protein>
<keyword evidence="1" id="KW-0732">Signal</keyword>
<keyword evidence="3" id="KW-1185">Reference proteome</keyword>
<dbReference type="AlphaFoldDB" id="A0A368VGC3"/>
<accession>A0A368VGC3</accession>
<feature type="signal peptide" evidence="1">
    <location>
        <begin position="1"/>
        <end position="19"/>
    </location>
</feature>
<dbReference type="PROSITE" id="PS51257">
    <property type="entry name" value="PROKAR_LIPOPROTEIN"/>
    <property type="match status" value="1"/>
</dbReference>